<evidence type="ECO:0000256" key="4">
    <source>
        <dbReference type="SAM" id="SignalP"/>
    </source>
</evidence>
<comment type="similarity">
    <text evidence="1">Belongs to the transglycosylase family. Rpf subfamily.</text>
</comment>
<keyword evidence="7" id="KW-1185">Reference proteome</keyword>
<feature type="signal peptide" evidence="4">
    <location>
        <begin position="1"/>
        <end position="40"/>
    </location>
</feature>
<dbReference type="RefSeq" id="WP_043372229.1">
    <property type="nucleotide sequence ID" value="NZ_KN039946.1"/>
</dbReference>
<accession>A0A086N1V9</accession>
<keyword evidence="2" id="KW-0378">Hydrolase</keyword>
<dbReference type="AlphaFoldDB" id="A0A086N1V9"/>
<dbReference type="InterPro" id="IPR052196">
    <property type="entry name" value="Bact_Kbp"/>
</dbReference>
<dbReference type="CDD" id="cd00118">
    <property type="entry name" value="LysM"/>
    <property type="match status" value="1"/>
</dbReference>
<dbReference type="SUPFAM" id="SSF54106">
    <property type="entry name" value="LysM domain"/>
    <property type="match status" value="1"/>
</dbReference>
<dbReference type="InterPro" id="IPR036779">
    <property type="entry name" value="LysM_dom_sf"/>
</dbReference>
<dbReference type="InterPro" id="IPR010618">
    <property type="entry name" value="RPF"/>
</dbReference>
<feature type="compositionally biased region" description="Low complexity" evidence="3">
    <location>
        <begin position="208"/>
        <end position="220"/>
    </location>
</feature>
<dbReference type="SMART" id="SM00257">
    <property type="entry name" value="LysM"/>
    <property type="match status" value="1"/>
</dbReference>
<feature type="compositionally biased region" description="Basic and acidic residues" evidence="3">
    <location>
        <begin position="284"/>
        <end position="295"/>
    </location>
</feature>
<feature type="chain" id="PRO_5001811823" evidence="4">
    <location>
        <begin position="41"/>
        <end position="353"/>
    </location>
</feature>
<feature type="compositionally biased region" description="Low complexity" evidence="3">
    <location>
        <begin position="138"/>
        <end position="171"/>
    </location>
</feature>
<name>A0A086N1V9_9ACTN</name>
<evidence type="ECO:0000256" key="3">
    <source>
        <dbReference type="SAM" id="MobiDB-lite"/>
    </source>
</evidence>
<dbReference type="Proteomes" id="UP000029095">
    <property type="component" value="Unassembled WGS sequence"/>
</dbReference>
<gene>
    <name evidence="6" type="ORF">FM21_02970</name>
</gene>
<dbReference type="SUPFAM" id="SSF53955">
    <property type="entry name" value="Lysozyme-like"/>
    <property type="match status" value="1"/>
</dbReference>
<evidence type="ECO:0000259" key="5">
    <source>
        <dbReference type="PROSITE" id="PS51782"/>
    </source>
</evidence>
<organism evidence="6 7">
    <name type="scientific">Streptomyces mutabilis</name>
    <dbReference type="NCBI Taxonomy" id="67332"/>
    <lineage>
        <taxon>Bacteria</taxon>
        <taxon>Bacillati</taxon>
        <taxon>Actinomycetota</taxon>
        <taxon>Actinomycetes</taxon>
        <taxon>Kitasatosporales</taxon>
        <taxon>Streptomycetaceae</taxon>
        <taxon>Streptomyces</taxon>
    </lineage>
</organism>
<evidence type="ECO:0000313" key="7">
    <source>
        <dbReference type="Proteomes" id="UP000029095"/>
    </source>
</evidence>
<dbReference type="InterPro" id="IPR023346">
    <property type="entry name" value="Lysozyme-like_dom_sf"/>
</dbReference>
<dbReference type="InterPro" id="IPR018392">
    <property type="entry name" value="LysM"/>
</dbReference>
<protein>
    <submittedName>
        <fullName evidence="6">Peptigoglycan-binding protein LysM</fullName>
    </submittedName>
</protein>
<feature type="domain" description="LysM" evidence="5">
    <location>
        <begin position="297"/>
        <end position="346"/>
    </location>
</feature>
<feature type="compositionally biased region" description="Low complexity" evidence="3">
    <location>
        <begin position="245"/>
        <end position="254"/>
    </location>
</feature>
<comment type="caution">
    <text evidence="6">The sequence shown here is derived from an EMBL/GenBank/DDBJ whole genome shotgun (WGS) entry which is preliminary data.</text>
</comment>
<feature type="region of interest" description="Disordered" evidence="3">
    <location>
        <begin position="130"/>
        <end position="297"/>
    </location>
</feature>
<dbReference type="PANTHER" id="PTHR34700">
    <property type="entry name" value="POTASSIUM BINDING PROTEIN KBP"/>
    <property type="match status" value="1"/>
</dbReference>
<dbReference type="PROSITE" id="PS51782">
    <property type="entry name" value="LYSM"/>
    <property type="match status" value="1"/>
</dbReference>
<feature type="compositionally biased region" description="Low complexity" evidence="3">
    <location>
        <begin position="179"/>
        <end position="201"/>
    </location>
</feature>
<dbReference type="Pfam" id="PF06737">
    <property type="entry name" value="Transglycosylas"/>
    <property type="match status" value="1"/>
</dbReference>
<evidence type="ECO:0000256" key="1">
    <source>
        <dbReference type="ARBA" id="ARBA00010830"/>
    </source>
</evidence>
<dbReference type="EMBL" id="JNFQ01000001">
    <property type="protein sequence ID" value="KFG75127.1"/>
    <property type="molecule type" value="Genomic_DNA"/>
</dbReference>
<dbReference type="PANTHER" id="PTHR34700:SF4">
    <property type="entry name" value="PHAGE-LIKE ELEMENT PBSX PROTEIN XKDP"/>
    <property type="match status" value="1"/>
</dbReference>
<dbReference type="CDD" id="cd13925">
    <property type="entry name" value="RPF"/>
    <property type="match status" value="1"/>
</dbReference>
<proteinExistence type="inferred from homology"/>
<feature type="compositionally biased region" description="Polar residues" evidence="3">
    <location>
        <begin position="221"/>
        <end position="234"/>
    </location>
</feature>
<dbReference type="Gene3D" id="3.10.350.10">
    <property type="entry name" value="LysM domain"/>
    <property type="match status" value="1"/>
</dbReference>
<keyword evidence="4" id="KW-0732">Signal</keyword>
<evidence type="ECO:0000256" key="2">
    <source>
        <dbReference type="ARBA" id="ARBA00022801"/>
    </source>
</evidence>
<dbReference type="Gene3D" id="1.10.530.10">
    <property type="match status" value="1"/>
</dbReference>
<dbReference type="Pfam" id="PF01476">
    <property type="entry name" value="LysM"/>
    <property type="match status" value="1"/>
</dbReference>
<evidence type="ECO:0000313" key="6">
    <source>
        <dbReference type="EMBL" id="KFG75127.1"/>
    </source>
</evidence>
<dbReference type="STRING" id="1915400.FM21_02970"/>
<sequence>MLSGNGRHRRPRQAPALVVAAGVTGSAIAIPLLGATGAHAADGANWDQVAECETGGAWSQNSGNGYYGGLQLSQDAWEQYGGLAYAPSADQASRSQQIRVAEKMHADQGIAAWPTCGLLAGLGNDSGILGGGTGSSGDGASESGEPSQAPTAPGATDSSGSTDSTGSAGPSGSTGSGEGSESASGASPSTSPSPTSDPSSANEDETSKSGTSSGSDSSASVDPQDSGSPSTGATKTDESDKVGQSDGSSEAAGSGESGAGRHRGDGADESVTGGRTDASSGRHASRDGSGVREVADGSYTVRSGDSLWGIADSLDLDGGWRSLYAGNKGVVGADPDHILPGQTLTVTGESGEK</sequence>
<dbReference type="GO" id="GO:0016787">
    <property type="term" value="F:hydrolase activity"/>
    <property type="evidence" value="ECO:0007669"/>
    <property type="project" value="UniProtKB-KW"/>
</dbReference>
<dbReference type="HOGENOM" id="CLU_045108_0_0_11"/>
<reference evidence="6 7" key="1">
    <citation type="submission" date="2014-05" db="EMBL/GenBank/DDBJ databases">
        <title>Complete genome sequence of the Streptomyces mutabilis TRM45540.</title>
        <authorList>
            <person name="Luo X."/>
            <person name="Zhang L."/>
        </authorList>
    </citation>
    <scope>NUCLEOTIDE SEQUENCE [LARGE SCALE GENOMIC DNA]</scope>
    <source>
        <strain evidence="6 7">TRM45540</strain>
    </source>
</reference>